<dbReference type="SUPFAM" id="SSF49899">
    <property type="entry name" value="Concanavalin A-like lectins/glucanases"/>
    <property type="match status" value="2"/>
</dbReference>
<feature type="domain" description="BIG2" evidence="8">
    <location>
        <begin position="969"/>
        <end position="1045"/>
    </location>
</feature>
<dbReference type="InterPro" id="IPR013189">
    <property type="entry name" value="Glyco_hydro_32_C"/>
</dbReference>
<dbReference type="EC" id="3.2.1.26" evidence="2"/>
<reference evidence="9 10" key="1">
    <citation type="submission" date="2019-11" db="EMBL/GenBank/DDBJ databases">
        <title>Gracilibacillus salitolerans sp. nov., a moderate halophile isolated from a saline soil in northwest China.</title>
        <authorList>
            <person name="Gan L."/>
        </authorList>
    </citation>
    <scope>NUCLEOTIDE SEQUENCE [LARGE SCALE GENOMIC DNA]</scope>
    <source>
        <strain evidence="9 10">SCU50</strain>
    </source>
</reference>
<dbReference type="Pfam" id="PF02368">
    <property type="entry name" value="Big_2"/>
    <property type="match status" value="1"/>
</dbReference>
<organism evidence="9 10">
    <name type="scientific">Gracilibacillus salitolerans</name>
    <dbReference type="NCBI Taxonomy" id="2663022"/>
    <lineage>
        <taxon>Bacteria</taxon>
        <taxon>Bacillati</taxon>
        <taxon>Bacillota</taxon>
        <taxon>Bacilli</taxon>
        <taxon>Bacillales</taxon>
        <taxon>Bacillaceae</taxon>
        <taxon>Gracilibacillus</taxon>
    </lineage>
</organism>
<dbReference type="PANTHER" id="PTHR43101">
    <property type="entry name" value="BETA-FRUCTOSIDASE"/>
    <property type="match status" value="1"/>
</dbReference>
<dbReference type="InterPro" id="IPR013148">
    <property type="entry name" value="Glyco_hydro_32_N"/>
</dbReference>
<dbReference type="Gene3D" id="2.60.120.200">
    <property type="match status" value="1"/>
</dbReference>
<dbReference type="InterPro" id="IPR003343">
    <property type="entry name" value="Big_2"/>
</dbReference>
<evidence type="ECO:0000313" key="10">
    <source>
        <dbReference type="Proteomes" id="UP000339690"/>
    </source>
</evidence>
<feature type="domain" description="LamG-like jellyroll fold" evidence="7">
    <location>
        <begin position="294"/>
        <end position="441"/>
    </location>
</feature>
<dbReference type="Pfam" id="PF08244">
    <property type="entry name" value="Glyco_hydro_32C"/>
    <property type="match status" value="1"/>
</dbReference>
<dbReference type="InterPro" id="IPR008964">
    <property type="entry name" value="Invasin/intimin_cell_adhesion"/>
</dbReference>
<evidence type="ECO:0000256" key="1">
    <source>
        <dbReference type="ARBA" id="ARBA00009902"/>
    </source>
</evidence>
<dbReference type="SMART" id="SM00560">
    <property type="entry name" value="LamGL"/>
    <property type="match status" value="1"/>
</dbReference>
<dbReference type="InterPro" id="IPR001362">
    <property type="entry name" value="Glyco_hydro_32"/>
</dbReference>
<keyword evidence="5" id="KW-1015">Disulfide bond</keyword>
<dbReference type="Proteomes" id="UP000339690">
    <property type="component" value="Chromosome"/>
</dbReference>
<evidence type="ECO:0000313" key="9">
    <source>
        <dbReference type="EMBL" id="QGH37062.1"/>
    </source>
</evidence>
<dbReference type="Gene3D" id="2.60.40.1080">
    <property type="match status" value="1"/>
</dbReference>
<dbReference type="SMART" id="SM00640">
    <property type="entry name" value="Glyco_32"/>
    <property type="match status" value="1"/>
</dbReference>
<protein>
    <recommendedName>
        <fullName evidence="2">beta-fructofuranosidase</fullName>
        <ecNumber evidence="2">3.2.1.26</ecNumber>
    </recommendedName>
</protein>
<dbReference type="PANTHER" id="PTHR43101:SF1">
    <property type="entry name" value="BETA-FRUCTOSIDASE"/>
    <property type="match status" value="1"/>
</dbReference>
<keyword evidence="10" id="KW-1185">Reference proteome</keyword>
<dbReference type="SUPFAM" id="SSF75005">
    <property type="entry name" value="Arabinanase/levansucrase/invertase"/>
    <property type="match status" value="1"/>
</dbReference>
<proteinExistence type="inferred from homology"/>
<dbReference type="InterPro" id="IPR023296">
    <property type="entry name" value="Glyco_hydro_beta-prop_sf"/>
</dbReference>
<keyword evidence="4" id="KW-0378">Hydrolase</keyword>
<dbReference type="KEGG" id="grc:GI584_19130"/>
<dbReference type="InterPro" id="IPR013320">
    <property type="entry name" value="ConA-like_dom_sf"/>
</dbReference>
<dbReference type="InterPro" id="IPR051214">
    <property type="entry name" value="GH32_Enzymes"/>
</dbReference>
<evidence type="ECO:0000256" key="6">
    <source>
        <dbReference type="ARBA" id="ARBA00023295"/>
    </source>
</evidence>
<dbReference type="AlphaFoldDB" id="A0A5Q2TSG1"/>
<gene>
    <name evidence="9" type="ORF">GI584_19130</name>
</gene>
<dbReference type="InterPro" id="IPR006558">
    <property type="entry name" value="LamG-like"/>
</dbReference>
<evidence type="ECO:0000259" key="8">
    <source>
        <dbReference type="SMART" id="SM00635"/>
    </source>
</evidence>
<dbReference type="Gene3D" id="2.60.120.560">
    <property type="entry name" value="Exo-inulinase, domain 1"/>
    <property type="match status" value="1"/>
</dbReference>
<dbReference type="SMART" id="SM00635">
    <property type="entry name" value="BID_2"/>
    <property type="match status" value="1"/>
</dbReference>
<dbReference type="Pfam" id="PF00251">
    <property type="entry name" value="Glyco_hydro_32N"/>
    <property type="match status" value="1"/>
</dbReference>
<evidence type="ECO:0000256" key="2">
    <source>
        <dbReference type="ARBA" id="ARBA00012758"/>
    </source>
</evidence>
<sequence>MKATGTGTDTYSRVEWDASSHIDTTVRIKIVDNSTEGHINLDDVNVPPTPSLHDHIEPSIYNHDFEYTALPPDEIRGWEIVSGDAFGPDSLVHENEWSQGDTFHHEGDYHLWSFQDGGDASTGELHSETFTLDGSGGIDFLISGGEDEENLYVALVRESDGEELFKETGRNTEKYQRVFWDASEYIGEAVYIKIVDHATGDWGHINVDDFHVYNSVYDQNLIGYWNLDEGTGKVTTEQVSSIQNPVDYHLNEGVFQDSQDPLWKSDGISNSALLFDGYSTWVTHTPDKFPAPDNAITVEAWVAPRNFEHGDEGRLSAIVNQHDREEKEGFILGNFRHGTWGLKFGTGSDWYEVMSDTLLPLKEWSYIAATYDSASGEAVLYQNGEKVASRDFPAGQQIKPSVKDLLIGKNNDGMWLYGYDLNMFSGLIDEVKIYNQTLSATEIQNAYDSYLSNLNGNLPTPDMKMDRSILAKDKHRPQFHMSPPNHWGNEPGGPIYFNGQYHVFYQSNPRGPFWNHIRWGHLVSDDMVHWRDVDDAVIPGKHDVDPDGAWAGGAVVDDNDVPVIFYTAGDDRDFPNQRINIARSTYPEDGDNDLNRWEKSQVVILEQQKGEGIQGEFRDPFVFKDEDTWYMLVTSGKEDENGDPIGGTALVYSTKDSSFENWTYQGDLFVGDYDQYPKTGRVWELPILLPLGDSGKYIFLINPAKTSRQEYQSRYTYYWIGTWDPETASFTPDNEEPTLLDVGEHFTGPAGMVTPDGRTIIHSITQGRRPGNDDYDAGFAHNYGLPVEVSYRSDGQLGIQPIQELEQLRGDQLVDITSDTSFDDANQILSSVHGDMLEIELEIDNGSANEAGISLRRSPNGEEETTIYYKESSKEFWVNRLKSSLDPDVEKWYQGGNVDIGTDNIKLHIYVDRSEINAYINGLKGLTTRAYPTRDDATGLKLWANDHSDTISVKSLKIWEMNSAYTPVQAAGVSLNPSSMDLIEGDSEWLTATVTPSHVTNKEVIWTSDDPSIATVVNGKVTAHAEGTVTITAKTRDGGLTATNTIDVVPEPEHDELVNHDFETPDLSGWTILSGDAFTDLDVTSANDWGWGGPFNHHRNYHLYSIYEGDDSQVGEIRSQKFILGGNGQIDFLVSGGDDIYHLYVALVRDADGKELMKVTGGDQEGYTRVHWDASEYIGEKVYIKVVDQATGSWGHINIDDVNAPVHPTEK</sequence>
<dbReference type="GO" id="GO:0005975">
    <property type="term" value="P:carbohydrate metabolic process"/>
    <property type="evidence" value="ECO:0007669"/>
    <property type="project" value="InterPro"/>
</dbReference>
<dbReference type="Gene3D" id="2.115.10.20">
    <property type="entry name" value="Glycosyl hydrolase domain, family 43"/>
    <property type="match status" value="1"/>
</dbReference>
<dbReference type="Gene3D" id="2.60.120.260">
    <property type="entry name" value="Galactose-binding domain-like"/>
    <property type="match status" value="1"/>
</dbReference>
<accession>A0A5Q2TSG1</accession>
<evidence type="ECO:0000256" key="3">
    <source>
        <dbReference type="ARBA" id="ARBA00022729"/>
    </source>
</evidence>
<dbReference type="EMBL" id="CP045915">
    <property type="protein sequence ID" value="QGH37062.1"/>
    <property type="molecule type" value="Genomic_DNA"/>
</dbReference>
<comment type="similarity">
    <text evidence="1">Belongs to the glycosyl hydrolase 32 family.</text>
</comment>
<dbReference type="CDD" id="cd08996">
    <property type="entry name" value="GH32_FFase"/>
    <property type="match status" value="1"/>
</dbReference>
<dbReference type="GO" id="GO:0004564">
    <property type="term" value="F:beta-fructofuranosidase activity"/>
    <property type="evidence" value="ECO:0007669"/>
    <property type="project" value="UniProtKB-EC"/>
</dbReference>
<name>A0A5Q2TSG1_9BACI</name>
<dbReference type="SUPFAM" id="SSF49373">
    <property type="entry name" value="Invasin/intimin cell-adhesion fragments"/>
    <property type="match status" value="1"/>
</dbReference>
<keyword evidence="6" id="KW-0326">Glycosidase</keyword>
<dbReference type="Pfam" id="PF13385">
    <property type="entry name" value="Laminin_G_3"/>
    <property type="match status" value="1"/>
</dbReference>
<evidence type="ECO:0000256" key="4">
    <source>
        <dbReference type="ARBA" id="ARBA00022801"/>
    </source>
</evidence>
<evidence type="ECO:0000256" key="5">
    <source>
        <dbReference type="ARBA" id="ARBA00023157"/>
    </source>
</evidence>
<keyword evidence="3" id="KW-0732">Signal</keyword>
<evidence type="ECO:0000259" key="7">
    <source>
        <dbReference type="SMART" id="SM00560"/>
    </source>
</evidence>